<keyword evidence="5" id="KW-1185">Reference proteome</keyword>
<evidence type="ECO:0000313" key="4">
    <source>
        <dbReference type="EMBL" id="KAK4141385.1"/>
    </source>
</evidence>
<keyword evidence="2" id="KW-1015">Disulfide bond</keyword>
<dbReference type="RefSeq" id="XP_062634756.1">
    <property type="nucleotide sequence ID" value="XM_062781605.1"/>
</dbReference>
<dbReference type="CDD" id="cd02947">
    <property type="entry name" value="TRX_family"/>
    <property type="match status" value="1"/>
</dbReference>
<dbReference type="EMBL" id="MU853612">
    <property type="protein sequence ID" value="KAK4141385.1"/>
    <property type="molecule type" value="Genomic_DNA"/>
</dbReference>
<evidence type="ECO:0000313" key="5">
    <source>
        <dbReference type="Proteomes" id="UP001302676"/>
    </source>
</evidence>
<dbReference type="GeneID" id="87818218"/>
<name>A0AAN6UYH5_9PEZI</name>
<evidence type="ECO:0000256" key="1">
    <source>
        <dbReference type="ARBA" id="ARBA00008987"/>
    </source>
</evidence>
<comment type="caution">
    <text evidence="4">The sequence shown here is derived from an EMBL/GenBank/DDBJ whole genome shotgun (WGS) entry which is preliminary data.</text>
</comment>
<evidence type="ECO:0000259" key="3">
    <source>
        <dbReference type="PROSITE" id="PS51352"/>
    </source>
</evidence>
<dbReference type="InterPro" id="IPR036249">
    <property type="entry name" value="Thioredoxin-like_sf"/>
</dbReference>
<dbReference type="SUPFAM" id="SSF52833">
    <property type="entry name" value="Thioredoxin-like"/>
    <property type="match status" value="1"/>
</dbReference>
<dbReference type="InterPro" id="IPR017937">
    <property type="entry name" value="Thioredoxin_CS"/>
</dbReference>
<dbReference type="Proteomes" id="UP001302676">
    <property type="component" value="Unassembled WGS sequence"/>
</dbReference>
<dbReference type="PANTHER" id="PTHR46115">
    <property type="entry name" value="THIOREDOXIN-LIKE PROTEIN 1"/>
    <property type="match status" value="1"/>
</dbReference>
<reference evidence="4" key="1">
    <citation type="journal article" date="2023" name="Mol. Phylogenet. Evol.">
        <title>Genome-scale phylogeny and comparative genomics of the fungal order Sordariales.</title>
        <authorList>
            <person name="Hensen N."/>
            <person name="Bonometti L."/>
            <person name="Westerberg I."/>
            <person name="Brannstrom I.O."/>
            <person name="Guillou S."/>
            <person name="Cros-Aarteil S."/>
            <person name="Calhoun S."/>
            <person name="Haridas S."/>
            <person name="Kuo A."/>
            <person name="Mondo S."/>
            <person name="Pangilinan J."/>
            <person name="Riley R."/>
            <person name="LaButti K."/>
            <person name="Andreopoulos B."/>
            <person name="Lipzen A."/>
            <person name="Chen C."/>
            <person name="Yan M."/>
            <person name="Daum C."/>
            <person name="Ng V."/>
            <person name="Clum A."/>
            <person name="Steindorff A."/>
            <person name="Ohm R.A."/>
            <person name="Martin F."/>
            <person name="Silar P."/>
            <person name="Natvig D.O."/>
            <person name="Lalanne C."/>
            <person name="Gautier V."/>
            <person name="Ament-Velasquez S.L."/>
            <person name="Kruys A."/>
            <person name="Hutchinson M.I."/>
            <person name="Powell A.J."/>
            <person name="Barry K."/>
            <person name="Miller A.N."/>
            <person name="Grigoriev I.V."/>
            <person name="Debuchy R."/>
            <person name="Gladieux P."/>
            <person name="Hiltunen Thoren M."/>
            <person name="Johannesson H."/>
        </authorList>
    </citation>
    <scope>NUCLEOTIDE SEQUENCE</scope>
    <source>
        <strain evidence="4">CBS 141.50</strain>
    </source>
</reference>
<accession>A0AAN6UYH5</accession>
<gene>
    <name evidence="4" type="ORF">C8A04DRAFT_31015</name>
</gene>
<dbReference type="Pfam" id="PF00085">
    <property type="entry name" value="Thioredoxin"/>
    <property type="match status" value="1"/>
</dbReference>
<proteinExistence type="inferred from homology"/>
<dbReference type="PROSITE" id="PS51352">
    <property type="entry name" value="THIOREDOXIN_2"/>
    <property type="match status" value="1"/>
</dbReference>
<feature type="domain" description="Thioredoxin" evidence="3">
    <location>
        <begin position="1"/>
        <end position="144"/>
    </location>
</feature>
<evidence type="ECO:0000256" key="2">
    <source>
        <dbReference type="ARBA" id="ARBA00023157"/>
    </source>
</evidence>
<comment type="similarity">
    <text evidence="1">Belongs to the thioredoxin family.</text>
</comment>
<sequence>MAAEAHSDAVHVINNLKEFNELAAAHKYLILDFTAVWCPPCKIIKPIFERLAREHTPPGGKGPLAFATVDVDEATDVARKFEVSAMPTFIFAVNGEATGVDVLTQAPPLDAPSVLKVDDGSGRLKAIQGANPPALYEAVKQVAKLAKAEGGAGAAEDAGSVEVTAEA</sequence>
<dbReference type="Gene3D" id="3.40.30.10">
    <property type="entry name" value="Glutaredoxin"/>
    <property type="match status" value="1"/>
</dbReference>
<protein>
    <submittedName>
        <fullName evidence="4">Thioredoxin-like protein</fullName>
    </submittedName>
</protein>
<dbReference type="AlphaFoldDB" id="A0AAN6UYH5"/>
<dbReference type="InterPro" id="IPR013766">
    <property type="entry name" value="Thioredoxin_domain"/>
</dbReference>
<reference evidence="4" key="2">
    <citation type="submission" date="2023-05" db="EMBL/GenBank/DDBJ databases">
        <authorList>
            <consortium name="Lawrence Berkeley National Laboratory"/>
            <person name="Steindorff A."/>
            <person name="Hensen N."/>
            <person name="Bonometti L."/>
            <person name="Westerberg I."/>
            <person name="Brannstrom I.O."/>
            <person name="Guillou S."/>
            <person name="Cros-Aarteil S."/>
            <person name="Calhoun S."/>
            <person name="Haridas S."/>
            <person name="Kuo A."/>
            <person name="Mondo S."/>
            <person name="Pangilinan J."/>
            <person name="Riley R."/>
            <person name="Labutti K."/>
            <person name="Andreopoulos B."/>
            <person name="Lipzen A."/>
            <person name="Chen C."/>
            <person name="Yanf M."/>
            <person name="Daum C."/>
            <person name="Ng V."/>
            <person name="Clum A."/>
            <person name="Ohm R."/>
            <person name="Martin F."/>
            <person name="Silar P."/>
            <person name="Natvig D."/>
            <person name="Lalanne C."/>
            <person name="Gautier V."/>
            <person name="Ament-Velasquez S.L."/>
            <person name="Kruys A."/>
            <person name="Hutchinson M.I."/>
            <person name="Powell A.J."/>
            <person name="Barry K."/>
            <person name="Miller A.N."/>
            <person name="Grigoriev I.V."/>
            <person name="Debuchy R."/>
            <person name="Gladieux P."/>
            <person name="Thoren M.H."/>
            <person name="Johannesson H."/>
        </authorList>
    </citation>
    <scope>NUCLEOTIDE SEQUENCE</scope>
    <source>
        <strain evidence="4">CBS 141.50</strain>
    </source>
</reference>
<dbReference type="PROSITE" id="PS00194">
    <property type="entry name" value="THIOREDOXIN_1"/>
    <property type="match status" value="1"/>
</dbReference>
<organism evidence="4 5">
    <name type="scientific">Dichotomopilus funicola</name>
    <dbReference type="NCBI Taxonomy" id="1934379"/>
    <lineage>
        <taxon>Eukaryota</taxon>
        <taxon>Fungi</taxon>
        <taxon>Dikarya</taxon>
        <taxon>Ascomycota</taxon>
        <taxon>Pezizomycotina</taxon>
        <taxon>Sordariomycetes</taxon>
        <taxon>Sordariomycetidae</taxon>
        <taxon>Sordariales</taxon>
        <taxon>Chaetomiaceae</taxon>
        <taxon>Dichotomopilus</taxon>
    </lineage>
</organism>